<dbReference type="AlphaFoldDB" id="A0A934SE22"/>
<reference evidence="1" key="1">
    <citation type="submission" date="2021-01" db="EMBL/GenBank/DDBJ databases">
        <title>Modified the classification status of verrucomicrobia.</title>
        <authorList>
            <person name="Feng X."/>
        </authorList>
    </citation>
    <scope>NUCLEOTIDE SEQUENCE</scope>
    <source>
        <strain evidence="1">KCTC 22041</strain>
    </source>
</reference>
<dbReference type="EMBL" id="JAENIJ010000037">
    <property type="protein sequence ID" value="MBK1884169.1"/>
    <property type="molecule type" value="Genomic_DNA"/>
</dbReference>
<dbReference type="Proteomes" id="UP000603141">
    <property type="component" value="Unassembled WGS sequence"/>
</dbReference>
<gene>
    <name evidence="1" type="ORF">JIN85_17245</name>
</gene>
<organism evidence="1 2">
    <name type="scientific">Luteolibacter pohnpeiensis</name>
    <dbReference type="NCBI Taxonomy" id="454153"/>
    <lineage>
        <taxon>Bacteria</taxon>
        <taxon>Pseudomonadati</taxon>
        <taxon>Verrucomicrobiota</taxon>
        <taxon>Verrucomicrobiia</taxon>
        <taxon>Verrucomicrobiales</taxon>
        <taxon>Verrucomicrobiaceae</taxon>
        <taxon>Luteolibacter</taxon>
    </lineage>
</organism>
<accession>A0A934SE22</accession>
<evidence type="ECO:0000313" key="2">
    <source>
        <dbReference type="Proteomes" id="UP000603141"/>
    </source>
</evidence>
<keyword evidence="2" id="KW-1185">Reference proteome</keyword>
<comment type="caution">
    <text evidence="1">The sequence shown here is derived from an EMBL/GenBank/DDBJ whole genome shotgun (WGS) entry which is preliminary data.</text>
</comment>
<protein>
    <submittedName>
        <fullName evidence="1">Uncharacterized protein</fullName>
    </submittedName>
</protein>
<evidence type="ECO:0000313" key="1">
    <source>
        <dbReference type="EMBL" id="MBK1884169.1"/>
    </source>
</evidence>
<name>A0A934SE22_9BACT</name>
<proteinExistence type="predicted"/>
<dbReference type="RefSeq" id="WP_200273109.1">
    <property type="nucleotide sequence ID" value="NZ_JAENIJ010000037.1"/>
</dbReference>
<sequence length="52" mass="5729">MNSISLQYPDLGSAVLIKIFQIADILAITPKEATKIYLAIQAKKQNANIRKA</sequence>